<dbReference type="GO" id="GO:0031514">
    <property type="term" value="C:motile cilium"/>
    <property type="evidence" value="ECO:0007669"/>
    <property type="project" value="TreeGrafter"/>
</dbReference>
<dbReference type="Pfam" id="PF12317">
    <property type="entry name" value="IFT46_B_C"/>
    <property type="match status" value="1"/>
</dbReference>
<evidence type="ECO:0000256" key="3">
    <source>
        <dbReference type="ARBA" id="ARBA00017206"/>
    </source>
</evidence>
<feature type="compositionally biased region" description="Polar residues" evidence="8">
    <location>
        <begin position="190"/>
        <end position="206"/>
    </location>
</feature>
<evidence type="ECO:0000256" key="5">
    <source>
        <dbReference type="ARBA" id="ARBA00023069"/>
    </source>
</evidence>
<dbReference type="AlphaFoldDB" id="A0A7E4ZYL2"/>
<comment type="similarity">
    <text evidence="2">Belongs to the IFT46 family.</text>
</comment>
<keyword evidence="9" id="KW-1185">Reference proteome</keyword>
<sequence>MSSEEHPLPVVKEGTVLRPPSHDRVDTDDDDLPEQLEQLREEQGDIGFPEVDVPPENESDDDASAAAKVATHRANLEKQASLASQDRTGLSNVDALEAVASLDDFEEDERQVQRDLERSENSGELETSIQNRQLNEHSLLQHHEHDVSDYEDDYPDGLLGHPIEYPDEPPPAYASPPKAHSPPFRRVSTPHVSGRNSLTQPTGSATAQLLLGGMTLAGVGKPGIRDTKEPTLSQGDEYHSELESDHDDEHYHDEPLPVLQEPDPYGHEDDQPSSPESYHFHDAIRDQHSTGVSPRILPPITQEAFDANDASRRSSTIDDSTAFDSPKSAYPITNDLKNLLSVVQQYQAVSLPIEMYLLPFDVNYVAAVGDVHPGFRVARPDGQDDQLGLTMIDEPAGKQSSTVSINLYLQKENTRSDQPVNKVERADKNTKAIDQWIETVKEVRRSRPPDRVVYTKPMPDIEKLMEEWRPEIDNAIKEAKLPTANLDCMVDEFADICLALADIPNHGNRIQSLHVLFSLYNEFKSSQHFHNMAYDGEAPVTETNRLEL</sequence>
<feature type="compositionally biased region" description="Polar residues" evidence="8">
    <location>
        <begin position="122"/>
        <end position="138"/>
    </location>
</feature>
<evidence type="ECO:0000256" key="6">
    <source>
        <dbReference type="ARBA" id="ARBA00023212"/>
    </source>
</evidence>
<feature type="compositionally biased region" description="Basic and acidic residues" evidence="8">
    <location>
        <begin position="139"/>
        <end position="148"/>
    </location>
</feature>
<proteinExistence type="inferred from homology"/>
<organism evidence="9 10">
    <name type="scientific">Panagrellus redivivus</name>
    <name type="common">Microworm</name>
    <dbReference type="NCBI Taxonomy" id="6233"/>
    <lineage>
        <taxon>Eukaryota</taxon>
        <taxon>Metazoa</taxon>
        <taxon>Ecdysozoa</taxon>
        <taxon>Nematoda</taxon>
        <taxon>Chromadorea</taxon>
        <taxon>Rhabditida</taxon>
        <taxon>Tylenchina</taxon>
        <taxon>Panagrolaimomorpha</taxon>
        <taxon>Panagrolaimoidea</taxon>
        <taxon>Panagrolaimidae</taxon>
        <taxon>Panagrellus</taxon>
    </lineage>
</organism>
<keyword evidence="7" id="KW-0966">Cell projection</keyword>
<feature type="region of interest" description="Disordered" evidence="8">
    <location>
        <begin position="304"/>
        <end position="328"/>
    </location>
</feature>
<dbReference type="GO" id="GO:0030992">
    <property type="term" value="C:intraciliary transport particle B"/>
    <property type="evidence" value="ECO:0007669"/>
    <property type="project" value="TreeGrafter"/>
</dbReference>
<dbReference type="WBParaSite" id="Pan_g3781.t1">
    <property type="protein sequence ID" value="Pan_g3781.t1"/>
    <property type="gene ID" value="Pan_g3781"/>
</dbReference>
<keyword evidence="5" id="KW-0969">Cilium</keyword>
<evidence type="ECO:0000256" key="2">
    <source>
        <dbReference type="ARBA" id="ARBA00007700"/>
    </source>
</evidence>
<evidence type="ECO:0000313" key="9">
    <source>
        <dbReference type="Proteomes" id="UP000492821"/>
    </source>
</evidence>
<name>A0A7E4ZYL2_PANRE</name>
<dbReference type="GO" id="GO:0060271">
    <property type="term" value="P:cilium assembly"/>
    <property type="evidence" value="ECO:0007669"/>
    <property type="project" value="TreeGrafter"/>
</dbReference>
<dbReference type="GO" id="GO:0005815">
    <property type="term" value="C:microtubule organizing center"/>
    <property type="evidence" value="ECO:0007669"/>
    <property type="project" value="TreeGrafter"/>
</dbReference>
<feature type="region of interest" description="Disordered" evidence="8">
    <location>
        <begin position="219"/>
        <end position="278"/>
    </location>
</feature>
<dbReference type="PANTHER" id="PTHR13376">
    <property type="entry name" value="INTRAFLAGELLAR TRANSPORT PROTEIN 46 HOMOLOG"/>
    <property type="match status" value="1"/>
</dbReference>
<dbReference type="GO" id="GO:0042073">
    <property type="term" value="P:intraciliary transport"/>
    <property type="evidence" value="ECO:0007669"/>
    <property type="project" value="InterPro"/>
</dbReference>
<evidence type="ECO:0000256" key="4">
    <source>
        <dbReference type="ARBA" id="ARBA00022490"/>
    </source>
</evidence>
<feature type="region of interest" description="Disordered" evidence="8">
    <location>
        <begin position="1"/>
        <end position="72"/>
    </location>
</feature>
<protein>
    <recommendedName>
        <fullName evidence="3">Intraflagellar transport protein 46 homolog</fullName>
    </recommendedName>
</protein>
<dbReference type="InterPro" id="IPR022088">
    <property type="entry name" value="Intraflagellar_transp_cmplxB"/>
</dbReference>
<feature type="region of interest" description="Disordered" evidence="8">
    <location>
        <begin position="100"/>
        <end position="206"/>
    </location>
</feature>
<keyword evidence="4" id="KW-0963">Cytoplasm</keyword>
<evidence type="ECO:0000256" key="1">
    <source>
        <dbReference type="ARBA" id="ARBA00004120"/>
    </source>
</evidence>
<dbReference type="Proteomes" id="UP000492821">
    <property type="component" value="Unassembled WGS sequence"/>
</dbReference>
<accession>A0A7E4ZYL2</accession>
<reference evidence="9" key="1">
    <citation type="journal article" date="2013" name="Genetics">
        <title>The draft genome and transcriptome of Panagrellus redivivus are shaped by the harsh demands of a free-living lifestyle.</title>
        <authorList>
            <person name="Srinivasan J."/>
            <person name="Dillman A.R."/>
            <person name="Macchietto M.G."/>
            <person name="Heikkinen L."/>
            <person name="Lakso M."/>
            <person name="Fracchia K.M."/>
            <person name="Antoshechkin I."/>
            <person name="Mortazavi A."/>
            <person name="Wong G."/>
            <person name="Sternberg P.W."/>
        </authorList>
    </citation>
    <scope>NUCLEOTIDE SEQUENCE [LARGE SCALE GENOMIC DNA]</scope>
    <source>
        <strain evidence="9">MT8872</strain>
    </source>
</reference>
<reference evidence="10" key="2">
    <citation type="submission" date="2020-10" db="UniProtKB">
        <authorList>
            <consortium name="WormBaseParasite"/>
        </authorList>
    </citation>
    <scope>IDENTIFICATION</scope>
</reference>
<feature type="compositionally biased region" description="Basic and acidic residues" evidence="8">
    <location>
        <begin position="236"/>
        <end position="255"/>
    </location>
</feature>
<evidence type="ECO:0000256" key="7">
    <source>
        <dbReference type="ARBA" id="ARBA00023273"/>
    </source>
</evidence>
<feature type="compositionally biased region" description="Acidic residues" evidence="8">
    <location>
        <begin position="53"/>
        <end position="63"/>
    </location>
</feature>
<feature type="compositionally biased region" description="Basic and acidic residues" evidence="8">
    <location>
        <begin position="110"/>
        <end position="121"/>
    </location>
</feature>
<evidence type="ECO:0000313" key="10">
    <source>
        <dbReference type="WBParaSite" id="Pan_g3781.t1"/>
    </source>
</evidence>
<comment type="subcellular location">
    <subcellularLocation>
        <location evidence="1">Cytoplasm</location>
        <location evidence="1">Cytoskeleton</location>
        <location evidence="1">Cilium basal body</location>
    </subcellularLocation>
</comment>
<dbReference type="PANTHER" id="PTHR13376:SF0">
    <property type="entry name" value="INTRAFLAGELLAR TRANSPORT PROTEIN 46 HOMOLOG"/>
    <property type="match status" value="1"/>
</dbReference>
<evidence type="ECO:0000256" key="8">
    <source>
        <dbReference type="SAM" id="MobiDB-lite"/>
    </source>
</evidence>
<keyword evidence="6" id="KW-0206">Cytoskeleton</keyword>